<dbReference type="GO" id="GO:0003849">
    <property type="term" value="F:3-deoxy-7-phosphoheptulonate synthase activity"/>
    <property type="evidence" value="ECO:0007669"/>
    <property type="project" value="UniProtKB-EC"/>
</dbReference>
<evidence type="ECO:0000256" key="4">
    <source>
        <dbReference type="RuleBase" id="RU363071"/>
    </source>
</evidence>
<name>A0A8B1NHY0_9ACTN</name>
<comment type="similarity">
    <text evidence="1 4">Belongs to the class-II DAHP synthase family.</text>
</comment>
<evidence type="ECO:0000256" key="3">
    <source>
        <dbReference type="PIRSR" id="PIRSR602480-1"/>
    </source>
</evidence>
<organism evidence="6 7">
    <name type="scientific">Streptomyces auratus AGR0001</name>
    <dbReference type="NCBI Taxonomy" id="1160718"/>
    <lineage>
        <taxon>Bacteria</taxon>
        <taxon>Bacillati</taxon>
        <taxon>Actinomycetota</taxon>
        <taxon>Actinomycetes</taxon>
        <taxon>Kitasatosporales</taxon>
        <taxon>Streptomycetaceae</taxon>
        <taxon>Streptomyces</taxon>
    </lineage>
</organism>
<dbReference type="Pfam" id="PF01474">
    <property type="entry name" value="DAHP_synth_2"/>
    <property type="match status" value="1"/>
</dbReference>
<dbReference type="AlphaFoldDB" id="A0A8B1NHY0"/>
<evidence type="ECO:0000313" key="7">
    <source>
        <dbReference type="Proteomes" id="UP000009036"/>
    </source>
</evidence>
<comment type="pathway">
    <text evidence="4">Metabolic intermediate biosynthesis; chorismate biosynthesis; chorismate from D-erythrose 4-phosphate and phosphoenolpyruvate: step 1/7.</text>
</comment>
<evidence type="ECO:0000256" key="2">
    <source>
        <dbReference type="ARBA" id="ARBA00022679"/>
    </source>
</evidence>
<dbReference type="InterPro" id="IPR013785">
    <property type="entry name" value="Aldolase_TIM"/>
</dbReference>
<gene>
    <name evidence="6" type="ORF">SU9_004895</name>
</gene>
<comment type="catalytic activity">
    <reaction evidence="4">
        <text>D-erythrose 4-phosphate + phosphoenolpyruvate + H2O = 7-phospho-2-dehydro-3-deoxy-D-arabino-heptonate + phosphate</text>
        <dbReference type="Rhea" id="RHEA:14717"/>
        <dbReference type="ChEBI" id="CHEBI:15377"/>
        <dbReference type="ChEBI" id="CHEBI:16897"/>
        <dbReference type="ChEBI" id="CHEBI:43474"/>
        <dbReference type="ChEBI" id="CHEBI:58394"/>
        <dbReference type="ChEBI" id="CHEBI:58702"/>
        <dbReference type="EC" id="2.5.1.54"/>
    </reaction>
</comment>
<dbReference type="GO" id="GO:0009423">
    <property type="term" value="P:chorismate biosynthetic process"/>
    <property type="evidence" value="ECO:0007669"/>
    <property type="project" value="UniProtKB-UniPathway"/>
</dbReference>
<keyword evidence="3" id="KW-0170">Cobalt</keyword>
<reference evidence="6" key="2">
    <citation type="submission" date="2021-04" db="EMBL/GenBank/DDBJ databases">
        <authorList>
            <person name="Wen M.-L."/>
            <person name="Han X.-L."/>
            <person name="Xiong J."/>
        </authorList>
    </citation>
    <scope>NUCLEOTIDE SEQUENCE</scope>
    <source>
        <strain evidence="6">AGR0001</strain>
    </source>
</reference>
<dbReference type="Proteomes" id="UP000009036">
    <property type="component" value="Chromosome"/>
</dbReference>
<keyword evidence="3" id="KW-0104">Cadmium</keyword>
<dbReference type="PANTHER" id="PTHR21337:SF0">
    <property type="entry name" value="PHOSPHO-2-DEHYDRO-3-DEOXYHEPTONATE ALDOLASE"/>
    <property type="match status" value="1"/>
</dbReference>
<reference evidence="6" key="1">
    <citation type="journal article" date="2012" name="J. Bacteriol.">
        <title>Genome Sequence of Streptomyces auratus Strain AGR0001, a Phoslactomycin-Producing Actinomycete.</title>
        <authorList>
            <person name="Han X."/>
            <person name="Li M."/>
            <person name="Ding Z."/>
            <person name="Zhao J."/>
            <person name="Ji K."/>
            <person name="Wen M."/>
            <person name="Lu T."/>
        </authorList>
    </citation>
    <scope>NUCLEOTIDE SEQUENCE</scope>
    <source>
        <strain evidence="6">AGR0001</strain>
    </source>
</reference>
<dbReference type="InterPro" id="IPR002480">
    <property type="entry name" value="DAHP_synth_2"/>
</dbReference>
<dbReference type="SUPFAM" id="SSF51569">
    <property type="entry name" value="Aldolase"/>
    <property type="match status" value="1"/>
</dbReference>
<dbReference type="Gene3D" id="3.20.20.70">
    <property type="entry name" value="Aldolase class I"/>
    <property type="match status" value="1"/>
</dbReference>
<accession>A0A8B1NHY0</accession>
<dbReference type="EC" id="2.5.1.54" evidence="4"/>
<dbReference type="GO" id="GO:0009073">
    <property type="term" value="P:aromatic amino acid family biosynthetic process"/>
    <property type="evidence" value="ECO:0007669"/>
    <property type="project" value="UniProtKB-KW"/>
</dbReference>
<evidence type="ECO:0000313" key="6">
    <source>
        <dbReference type="EMBL" id="QTZ90880.1"/>
    </source>
</evidence>
<dbReference type="PANTHER" id="PTHR21337">
    <property type="entry name" value="PHOSPHO-2-DEHYDRO-3-DEOXYHEPTONATE ALDOLASE 1, 2"/>
    <property type="match status" value="1"/>
</dbReference>
<keyword evidence="7" id="KW-1185">Reference proteome</keyword>
<sequence>MPLSEADRLRERLVAAAAGKAFLLHGGHCAETFGPDALRQVAGSVAVLQQVATIISYGTALPAITVGRMAGQYAKPRSRPTETRNGVKLPAYGGDAVNGLDFTARDRTPDPWRMETAYPPVGCCLGPHSRAHLPSLPVAR</sequence>
<dbReference type="GO" id="GO:0008652">
    <property type="term" value="P:amino acid biosynthetic process"/>
    <property type="evidence" value="ECO:0007669"/>
    <property type="project" value="UniProtKB-KW"/>
</dbReference>
<keyword evidence="2 4" id="KW-0808">Transferase</keyword>
<evidence type="ECO:0000256" key="5">
    <source>
        <dbReference type="SAM" id="MobiDB-lite"/>
    </source>
</evidence>
<feature type="binding site" evidence="3">
    <location>
        <position position="68"/>
    </location>
    <ligand>
        <name>phosphoenolpyruvate</name>
        <dbReference type="ChEBI" id="CHEBI:58702"/>
    </ligand>
</feature>
<dbReference type="EMBL" id="CP072931">
    <property type="protein sequence ID" value="QTZ90880.1"/>
    <property type="molecule type" value="Genomic_DNA"/>
</dbReference>
<protein>
    <recommendedName>
        <fullName evidence="4">Phospho-2-dehydro-3-deoxyheptonate aldolase</fullName>
        <ecNumber evidence="4">2.5.1.54</ecNumber>
    </recommendedName>
</protein>
<dbReference type="KEGG" id="sauh:SU9_004895"/>
<feature type="region of interest" description="Disordered" evidence="5">
    <location>
        <begin position="72"/>
        <end position="92"/>
    </location>
</feature>
<comment type="cofactor">
    <cofactor evidence="3">
        <name>Mn(2+)</name>
        <dbReference type="ChEBI" id="CHEBI:29035"/>
    </cofactor>
    <cofactor evidence="3">
        <name>Co(2+)</name>
        <dbReference type="ChEBI" id="CHEBI:48828"/>
    </cofactor>
    <cofactor evidence="3">
        <name>Cd(2+)</name>
        <dbReference type="ChEBI" id="CHEBI:48775"/>
    </cofactor>
    <text evidence="3">Binds 1 divalent cation per subunit. The enzyme is active with manganese, cobalt or cadmium ions.</text>
</comment>
<dbReference type="UniPathway" id="UPA00053">
    <property type="reaction ID" value="UER00084"/>
</dbReference>
<keyword evidence="4" id="KW-0057">Aromatic amino acid biosynthesis</keyword>
<evidence type="ECO:0000256" key="1">
    <source>
        <dbReference type="ARBA" id="ARBA00008911"/>
    </source>
</evidence>
<keyword evidence="4" id="KW-0028">Amino-acid biosynthesis</keyword>
<feature type="binding site" evidence="3">
    <location>
        <position position="29"/>
    </location>
    <ligand>
        <name>Mn(2+)</name>
        <dbReference type="ChEBI" id="CHEBI:29035"/>
    </ligand>
</feature>
<keyword evidence="3" id="KW-0464">Manganese</keyword>
<proteinExistence type="inferred from homology"/>